<evidence type="ECO:0000313" key="4">
    <source>
        <dbReference type="Proteomes" id="UP001172743"/>
    </source>
</evidence>
<dbReference type="RefSeq" id="WP_301139432.1">
    <property type="nucleotide sequence ID" value="NZ_JAUHTQ010000016.1"/>
</dbReference>
<feature type="compositionally biased region" description="Polar residues" evidence="1">
    <location>
        <begin position="220"/>
        <end position="231"/>
    </location>
</feature>
<organism evidence="3 4">
    <name type="scientific">Ureibacillus aquaedulcis</name>
    <dbReference type="NCBI Taxonomy" id="3058421"/>
    <lineage>
        <taxon>Bacteria</taxon>
        <taxon>Bacillati</taxon>
        <taxon>Bacillota</taxon>
        <taxon>Bacilli</taxon>
        <taxon>Bacillales</taxon>
        <taxon>Caryophanaceae</taxon>
        <taxon>Ureibacillus</taxon>
    </lineage>
</organism>
<accession>A0ABT8GUM8</accession>
<comment type="caution">
    <text evidence="3">The sequence shown here is derived from an EMBL/GenBank/DDBJ whole genome shotgun (WGS) entry which is preliminary data.</text>
</comment>
<keyword evidence="4" id="KW-1185">Reference proteome</keyword>
<feature type="compositionally biased region" description="Polar residues" evidence="1">
    <location>
        <begin position="176"/>
        <end position="186"/>
    </location>
</feature>
<feature type="signal peptide" evidence="2">
    <location>
        <begin position="1"/>
        <end position="26"/>
    </location>
</feature>
<protein>
    <recommendedName>
        <fullName evidence="5">FecR protein domain-containing protein</fullName>
    </recommendedName>
</protein>
<evidence type="ECO:0000256" key="2">
    <source>
        <dbReference type="SAM" id="SignalP"/>
    </source>
</evidence>
<proteinExistence type="predicted"/>
<evidence type="ECO:0000313" key="3">
    <source>
        <dbReference type="EMBL" id="MDN4495115.1"/>
    </source>
</evidence>
<name>A0ABT8GUM8_9BACL</name>
<feature type="compositionally biased region" description="Basic and acidic residues" evidence="1">
    <location>
        <begin position="162"/>
        <end position="175"/>
    </location>
</feature>
<keyword evidence="2" id="KW-0732">Signal</keyword>
<evidence type="ECO:0008006" key="5">
    <source>
        <dbReference type="Google" id="ProtNLM"/>
    </source>
</evidence>
<reference evidence="3" key="1">
    <citation type="submission" date="2023-07" db="EMBL/GenBank/DDBJ databases">
        <title>Ureibacillus sp. isolated from freshwater well.</title>
        <authorList>
            <person name="Kirdat K."/>
            <person name="Bhatt A."/>
            <person name="Teware R."/>
            <person name="Bhavsar Y."/>
            <person name="Yadav A."/>
        </authorList>
    </citation>
    <scope>NUCLEOTIDE SEQUENCE</scope>
    <source>
        <strain evidence="3">BA0131</strain>
    </source>
</reference>
<sequence length="377" mass="41320">MMKTNLTKLLAITSFMLCFFVFQASAVFANVLSEITVKQGETMEVITITEDTKISSGEGVVIPKVVITNGAKLVEFNADVQIVEVTSQNNVELVGEGTITDVIISTSKEVALNTTGDIHKLVITDPAARLEIKEGTKISKLVIPQGTKRTDIITNYEHCSHRFEDDRNGNGHGDVDNSQADDNNTTPEDENTRPEENPPSGDGSTQLTEENPHSEEGNTPPAQDNPSSDGENTPPVDDNSPSGDENIPPAGENPPPAPPANEAQAAKLEMEDNQYGYGVYQASYSSGREAVVSSIESLMKNDLQTRSWVPWYSKVTIEDVTWVNPPETLPAPERVYDSRMEMYDDVKREYFFDVLIKDNEDGSTETAYSVKGIVQIQ</sequence>
<evidence type="ECO:0000256" key="1">
    <source>
        <dbReference type="SAM" id="MobiDB-lite"/>
    </source>
</evidence>
<gene>
    <name evidence="3" type="ORF">QYB95_16295</name>
</gene>
<dbReference type="Proteomes" id="UP001172743">
    <property type="component" value="Unassembled WGS sequence"/>
</dbReference>
<feature type="region of interest" description="Disordered" evidence="1">
    <location>
        <begin position="162"/>
        <end position="262"/>
    </location>
</feature>
<dbReference type="EMBL" id="JAUHTQ010000016">
    <property type="protein sequence ID" value="MDN4495115.1"/>
    <property type="molecule type" value="Genomic_DNA"/>
</dbReference>
<feature type="chain" id="PRO_5046548913" description="FecR protein domain-containing protein" evidence="2">
    <location>
        <begin position="27"/>
        <end position="377"/>
    </location>
</feature>